<dbReference type="AlphaFoldDB" id="A0A9P1BHI2"/>
<reference evidence="2 3" key="2">
    <citation type="submission" date="2024-05" db="EMBL/GenBank/DDBJ databases">
        <authorList>
            <person name="Chen Y."/>
            <person name="Shah S."/>
            <person name="Dougan E. K."/>
            <person name="Thang M."/>
            <person name="Chan C."/>
        </authorList>
    </citation>
    <scope>NUCLEOTIDE SEQUENCE [LARGE SCALE GENOMIC DNA]</scope>
</reference>
<keyword evidence="3" id="KW-1185">Reference proteome</keyword>
<evidence type="ECO:0000313" key="1">
    <source>
        <dbReference type="EMBL" id="CAI3973501.1"/>
    </source>
</evidence>
<dbReference type="EMBL" id="CAMXCT020000080">
    <property type="protein sequence ID" value="CAL1126876.1"/>
    <property type="molecule type" value="Genomic_DNA"/>
</dbReference>
<dbReference type="Proteomes" id="UP001152797">
    <property type="component" value="Unassembled WGS sequence"/>
</dbReference>
<reference evidence="1" key="1">
    <citation type="submission" date="2022-10" db="EMBL/GenBank/DDBJ databases">
        <authorList>
            <person name="Chen Y."/>
            <person name="Dougan E. K."/>
            <person name="Chan C."/>
            <person name="Rhodes N."/>
            <person name="Thang M."/>
        </authorList>
    </citation>
    <scope>NUCLEOTIDE SEQUENCE</scope>
</reference>
<evidence type="ECO:0000313" key="3">
    <source>
        <dbReference type="Proteomes" id="UP001152797"/>
    </source>
</evidence>
<comment type="caution">
    <text evidence="1">The sequence shown here is derived from an EMBL/GenBank/DDBJ whole genome shotgun (WGS) entry which is preliminary data.</text>
</comment>
<dbReference type="EMBL" id="CAMXCT030000080">
    <property type="protein sequence ID" value="CAL4760813.1"/>
    <property type="molecule type" value="Genomic_DNA"/>
</dbReference>
<protein>
    <submittedName>
        <fullName evidence="1">Uncharacterized protein</fullName>
    </submittedName>
</protein>
<name>A0A9P1BHI2_9DINO</name>
<proteinExistence type="predicted"/>
<dbReference type="EMBL" id="CAMXCT010000080">
    <property type="protein sequence ID" value="CAI3973501.1"/>
    <property type="molecule type" value="Genomic_DNA"/>
</dbReference>
<organism evidence="1">
    <name type="scientific">Cladocopium goreaui</name>
    <dbReference type="NCBI Taxonomy" id="2562237"/>
    <lineage>
        <taxon>Eukaryota</taxon>
        <taxon>Sar</taxon>
        <taxon>Alveolata</taxon>
        <taxon>Dinophyceae</taxon>
        <taxon>Suessiales</taxon>
        <taxon>Symbiodiniaceae</taxon>
        <taxon>Cladocopium</taxon>
    </lineage>
</organism>
<accession>A0A9P1BHI2</accession>
<gene>
    <name evidence="1" type="ORF">C1SCF055_LOCUS2006</name>
</gene>
<dbReference type="OrthoDB" id="435434at2759"/>
<sequence>MAALDAVVDERMEKLKEERCLKQKTRIRLTADPAISVASLVAILVAFLKYKQTKPGDLCGVKMRRALEVLYKNHDLELRTNKKHSAEDCVDRLDFMIRVLLNMVRNLKSSPNLKVKVWRSLGRAEQGRLDLVLVAETEHKPGEMKKEQQIWVQGYLQKEEKKGNVISKAEANKQWPVSLRREEILCRVPLTDLKRRRFVPKGADTNPFLAMVALVLEGAKQLEALVLVQMP</sequence>
<evidence type="ECO:0000313" key="2">
    <source>
        <dbReference type="EMBL" id="CAL4760813.1"/>
    </source>
</evidence>